<evidence type="ECO:0000259" key="7">
    <source>
        <dbReference type="PROSITE" id="PS51123"/>
    </source>
</evidence>
<gene>
    <name evidence="8" type="ORF">FEM03_12800</name>
</gene>
<dbReference type="Gene3D" id="3.30.1330.60">
    <property type="entry name" value="OmpA-like domain"/>
    <property type="match status" value="1"/>
</dbReference>
<dbReference type="EMBL" id="VAUV01000008">
    <property type="protein sequence ID" value="TLD70590.1"/>
    <property type="molecule type" value="Genomic_DNA"/>
</dbReference>
<evidence type="ECO:0000256" key="4">
    <source>
        <dbReference type="PROSITE-ProRule" id="PRU00473"/>
    </source>
</evidence>
<comment type="subcellular location">
    <subcellularLocation>
        <location evidence="1">Cell outer membrane</location>
    </subcellularLocation>
</comment>
<dbReference type="Pfam" id="PF00691">
    <property type="entry name" value="OmpA"/>
    <property type="match status" value="1"/>
</dbReference>
<dbReference type="InterPro" id="IPR006665">
    <property type="entry name" value="OmpA-like"/>
</dbReference>
<feature type="region of interest" description="Disordered" evidence="5">
    <location>
        <begin position="61"/>
        <end position="95"/>
    </location>
</feature>
<keyword evidence="2 4" id="KW-0472">Membrane</keyword>
<dbReference type="AlphaFoldDB" id="A0A5R8KE91"/>
<comment type="caution">
    <text evidence="8">The sequence shown here is derived from an EMBL/GenBank/DDBJ whole genome shotgun (WGS) entry which is preliminary data.</text>
</comment>
<evidence type="ECO:0000313" key="9">
    <source>
        <dbReference type="Proteomes" id="UP000306196"/>
    </source>
</evidence>
<dbReference type="PROSITE" id="PS51123">
    <property type="entry name" value="OMPA_2"/>
    <property type="match status" value="1"/>
</dbReference>
<evidence type="ECO:0000256" key="1">
    <source>
        <dbReference type="ARBA" id="ARBA00004442"/>
    </source>
</evidence>
<dbReference type="CDD" id="cd07185">
    <property type="entry name" value="OmpA_C-like"/>
    <property type="match status" value="1"/>
</dbReference>
<evidence type="ECO:0000256" key="2">
    <source>
        <dbReference type="ARBA" id="ARBA00023136"/>
    </source>
</evidence>
<dbReference type="OrthoDB" id="193257at2"/>
<name>A0A5R8KE91_9BACT</name>
<protein>
    <submittedName>
        <fullName evidence="8">OmpA family protein</fullName>
    </submittedName>
</protein>
<proteinExistence type="predicted"/>
<dbReference type="RefSeq" id="WP_138086647.1">
    <property type="nucleotide sequence ID" value="NZ_VAUV01000008.1"/>
</dbReference>
<evidence type="ECO:0000256" key="6">
    <source>
        <dbReference type="SAM" id="Phobius"/>
    </source>
</evidence>
<feature type="domain" description="OmpA-like" evidence="7">
    <location>
        <begin position="367"/>
        <end position="488"/>
    </location>
</feature>
<keyword evidence="6" id="KW-0812">Transmembrane</keyword>
<dbReference type="Proteomes" id="UP000306196">
    <property type="component" value="Unassembled WGS sequence"/>
</dbReference>
<dbReference type="SUPFAM" id="SSF103088">
    <property type="entry name" value="OmpA-like"/>
    <property type="match status" value="1"/>
</dbReference>
<keyword evidence="3" id="KW-0998">Cell outer membrane</keyword>
<evidence type="ECO:0000313" key="8">
    <source>
        <dbReference type="EMBL" id="TLD70590.1"/>
    </source>
</evidence>
<accession>A0A5R8KE91</accession>
<dbReference type="GO" id="GO:0009279">
    <property type="term" value="C:cell outer membrane"/>
    <property type="evidence" value="ECO:0007669"/>
    <property type="project" value="UniProtKB-SubCell"/>
</dbReference>
<keyword evidence="9" id="KW-1185">Reference proteome</keyword>
<dbReference type="InterPro" id="IPR036737">
    <property type="entry name" value="OmpA-like_sf"/>
</dbReference>
<keyword evidence="6" id="KW-1133">Transmembrane helix</keyword>
<organism evidence="8 9">
    <name type="scientific">Phragmitibacter flavus</name>
    <dbReference type="NCBI Taxonomy" id="2576071"/>
    <lineage>
        <taxon>Bacteria</taxon>
        <taxon>Pseudomonadati</taxon>
        <taxon>Verrucomicrobiota</taxon>
        <taxon>Verrucomicrobiia</taxon>
        <taxon>Verrucomicrobiales</taxon>
        <taxon>Verrucomicrobiaceae</taxon>
        <taxon>Phragmitibacter</taxon>
    </lineage>
</organism>
<dbReference type="PANTHER" id="PTHR30329:SF21">
    <property type="entry name" value="LIPOPROTEIN YIAD-RELATED"/>
    <property type="match status" value="1"/>
</dbReference>
<sequence length="488" mass="51441">MLMLPALRQHPGLKNPRGNALAPLLIIVAALAASVAVFFIFTKKRIEEKAAASAVASAPSTPVATAPVAPKSTDPKPAAPPSPAPAPAPPAKPAFGFARPADLGEQLARSMSAPDLSEAAALIAAGDPAQQPAVLETLRKLKDLGYLPAKPDQVQIIGQTGSTLRLAIPLLNRDNSPSPHRLLIDVIKDDKMGWKVAGIALPKELAPALASAPAASPTTSTPGSAPAPGMKPAPMPLISVAEEPDSLTFASDFVTALLKPDYETARKHIDEERVSSIKLAALCIVFEDGQYSLQRNRPLMSTVATDTTSWIIAKVQSKLSSEGTEFGLEMEKLPQQGWRVIGLNLSKILEDNAKSSPQAGVPYTPLVSNPKGGESIALYFEYDSDILHPRAKRQLEIVAGILKASPASKLKIGGYTDAMGSDRYNLNLSNKRAAAVKQALLDFQGPLAQVETGGFGAADPLFPTVNPAGTDNPDGRSKNRRAEILLDF</sequence>
<evidence type="ECO:0000256" key="3">
    <source>
        <dbReference type="ARBA" id="ARBA00023237"/>
    </source>
</evidence>
<feature type="compositionally biased region" description="Pro residues" evidence="5">
    <location>
        <begin position="77"/>
        <end position="92"/>
    </location>
</feature>
<dbReference type="InterPro" id="IPR006664">
    <property type="entry name" value="OMP_bac"/>
</dbReference>
<reference evidence="8 9" key="1">
    <citation type="submission" date="2019-05" db="EMBL/GenBank/DDBJ databases">
        <title>Verrucobacter flavum gen. nov., sp. nov. a new member of the family Verrucomicrobiaceae.</title>
        <authorList>
            <person name="Szuroczki S."/>
            <person name="Abbaszade G."/>
            <person name="Szabo A."/>
            <person name="Felfoldi T."/>
            <person name="Schumann P."/>
            <person name="Boka K."/>
            <person name="Keki Z."/>
            <person name="Toumi M."/>
            <person name="Toth E."/>
        </authorList>
    </citation>
    <scope>NUCLEOTIDE SEQUENCE [LARGE SCALE GENOMIC DNA]</scope>
    <source>
        <strain evidence="8 9">MG-N-17</strain>
    </source>
</reference>
<feature type="compositionally biased region" description="Low complexity" evidence="5">
    <location>
        <begin position="61"/>
        <end position="76"/>
    </location>
</feature>
<feature type="transmembrane region" description="Helical" evidence="6">
    <location>
        <begin position="20"/>
        <end position="41"/>
    </location>
</feature>
<evidence type="ECO:0000256" key="5">
    <source>
        <dbReference type="SAM" id="MobiDB-lite"/>
    </source>
</evidence>
<dbReference type="PRINTS" id="PR01021">
    <property type="entry name" value="OMPADOMAIN"/>
</dbReference>
<dbReference type="PANTHER" id="PTHR30329">
    <property type="entry name" value="STATOR ELEMENT OF FLAGELLAR MOTOR COMPLEX"/>
    <property type="match status" value="1"/>
</dbReference>
<dbReference type="InterPro" id="IPR050330">
    <property type="entry name" value="Bact_OuterMem_StrucFunc"/>
</dbReference>